<dbReference type="STRING" id="215637.A0A4P9ZYV0"/>
<dbReference type="EMBL" id="ML002354">
    <property type="protein sequence ID" value="RKP38558.1"/>
    <property type="molecule type" value="Genomic_DNA"/>
</dbReference>
<dbReference type="Proteomes" id="UP000268162">
    <property type="component" value="Unassembled WGS sequence"/>
</dbReference>
<evidence type="ECO:0000313" key="2">
    <source>
        <dbReference type="Proteomes" id="UP000268162"/>
    </source>
</evidence>
<protein>
    <submittedName>
        <fullName evidence="1">Uncharacterized protein</fullName>
    </submittedName>
</protein>
<evidence type="ECO:0000313" key="1">
    <source>
        <dbReference type="EMBL" id="RKP38558.1"/>
    </source>
</evidence>
<proteinExistence type="predicted"/>
<accession>A0A4P9ZYV0</accession>
<reference evidence="2" key="1">
    <citation type="journal article" date="2018" name="Nat. Microbiol.">
        <title>Leveraging single-cell genomics to expand the fungal tree of life.</title>
        <authorList>
            <person name="Ahrendt S.R."/>
            <person name="Quandt C.A."/>
            <person name="Ciobanu D."/>
            <person name="Clum A."/>
            <person name="Salamov A."/>
            <person name="Andreopoulos B."/>
            <person name="Cheng J.F."/>
            <person name="Woyke T."/>
            <person name="Pelin A."/>
            <person name="Henrissat B."/>
            <person name="Reynolds N.K."/>
            <person name="Benny G.L."/>
            <person name="Smith M.E."/>
            <person name="James T.Y."/>
            <person name="Grigoriev I.V."/>
        </authorList>
    </citation>
    <scope>NUCLEOTIDE SEQUENCE [LARGE SCALE GENOMIC DNA]</scope>
    <source>
        <strain evidence="2">RSA 468</strain>
    </source>
</reference>
<name>A0A4P9ZYV0_9FUNG</name>
<gene>
    <name evidence="1" type="ORF">BJ085DRAFT_36725</name>
</gene>
<sequence>MPVICRHRILSPPPIWARVSQPAKCGPDPPTEFFQRPLLVVPPPPTAIPPSLTVLLRDSPTCSVFLNSLVIQCYESEVHIMDRKDRVFNHDIEWAVHNLWGTLFLKPGMCSSTLVFPSPVVQGDSHSPGEGNDNHGTRLSRSDLVRLSRGVQSAQTKHWVNLASGGYMVVYKVAFKFLKMYYLVGWAAPANPSSPGHLGPLDFATHPHRPSAATTTFIATPSFSYLYDERHAIWPPATSNSLTLYTDKMAHLSKPVVTMGTPKANSTLTPSSTTSQLGAHQIHQYFPFHQALPPHAIRRSPSSHSNPSKPGNAEAWIHSQRGAGLYAPTWTMLDCAGMVAMRWAYWVTLEFEPDTTTLGKKRTESKTSPSFSSSATEPLLLPWQLSFTTMASVTVLVELLRPHNLQTDVRLETF</sequence>
<dbReference type="AlphaFoldDB" id="A0A4P9ZYV0"/>
<organism evidence="1 2">
    <name type="scientific">Dimargaris cristalligena</name>
    <dbReference type="NCBI Taxonomy" id="215637"/>
    <lineage>
        <taxon>Eukaryota</taxon>
        <taxon>Fungi</taxon>
        <taxon>Fungi incertae sedis</taxon>
        <taxon>Zoopagomycota</taxon>
        <taxon>Kickxellomycotina</taxon>
        <taxon>Dimargaritomycetes</taxon>
        <taxon>Dimargaritales</taxon>
        <taxon>Dimargaritaceae</taxon>
        <taxon>Dimargaris</taxon>
    </lineage>
</organism>
<keyword evidence="2" id="KW-1185">Reference proteome</keyword>